<dbReference type="RefSeq" id="WP_120683547.1">
    <property type="nucleotide sequence ID" value="NZ_RBAL01000018.1"/>
</dbReference>
<comment type="caution">
    <text evidence="1">The sequence shown here is derived from an EMBL/GenBank/DDBJ whole genome shotgun (WGS) entry which is preliminary data.</text>
</comment>
<accession>A0A3A9YS93</accession>
<dbReference type="SUPFAM" id="SSF56235">
    <property type="entry name" value="N-terminal nucleophile aminohydrolases (Ntn hydrolases)"/>
    <property type="match status" value="1"/>
</dbReference>
<gene>
    <name evidence="1" type="ORF">D7294_24960</name>
</gene>
<reference evidence="1 2" key="1">
    <citation type="journal article" date="2014" name="Int. J. Syst. Evol. Microbiol.">
        <title>Streptomyces hoynatensis sp. nov., isolated from deep marine sediment.</title>
        <authorList>
            <person name="Veyisoglu A."/>
            <person name="Sahin N."/>
        </authorList>
    </citation>
    <scope>NUCLEOTIDE SEQUENCE [LARGE SCALE GENOMIC DNA]</scope>
    <source>
        <strain evidence="1 2">KCTC 29097</strain>
    </source>
</reference>
<evidence type="ECO:0000313" key="1">
    <source>
        <dbReference type="EMBL" id="RKN38364.1"/>
    </source>
</evidence>
<dbReference type="Proteomes" id="UP000272474">
    <property type="component" value="Unassembled WGS sequence"/>
</dbReference>
<dbReference type="Pfam" id="PF06267">
    <property type="entry name" value="DUF1028"/>
    <property type="match status" value="1"/>
</dbReference>
<proteinExistence type="predicted"/>
<dbReference type="PANTHER" id="PTHR39328:SF1">
    <property type="entry name" value="BLL2871 PROTEIN"/>
    <property type="match status" value="1"/>
</dbReference>
<dbReference type="Gene3D" id="3.60.20.10">
    <property type="entry name" value="Glutamine Phosphoribosylpyrophosphate, subunit 1, domain 1"/>
    <property type="match status" value="1"/>
</dbReference>
<organism evidence="1 2">
    <name type="scientific">Streptomyces hoynatensis</name>
    <dbReference type="NCBI Taxonomy" id="1141874"/>
    <lineage>
        <taxon>Bacteria</taxon>
        <taxon>Bacillati</taxon>
        <taxon>Actinomycetota</taxon>
        <taxon>Actinomycetes</taxon>
        <taxon>Kitasatosporales</taxon>
        <taxon>Streptomycetaceae</taxon>
        <taxon>Streptomyces</taxon>
    </lineage>
</organism>
<sequence length="274" mass="27718">MTFSVIAHDAAAGLSGVAVASCVLAAGARVPVARRGVGLAVAQASSSPWHAEAALDLLARGAAATEAVAALARLPDAATRQLAVLDARGGVAAWTGEDCAGAAGHLLGEQVSVQGNTLAGEEVLKALAEGWRTSAGRPLAERLLAALAAGDEAGGDRRGRQSAALLVVGEDEPVDLRVDDSRAPVAELGRLLCVDRAHRLLREALAEHRAGTGGPSERAALLMLRAAELAPGDALLALWGPRLVPGAGALSGEARALAGRLAPRVRWVADRLDG</sequence>
<dbReference type="EMBL" id="RBAL01000018">
    <property type="protein sequence ID" value="RKN38364.1"/>
    <property type="molecule type" value="Genomic_DNA"/>
</dbReference>
<dbReference type="PANTHER" id="PTHR39328">
    <property type="entry name" value="BLL2871 PROTEIN"/>
    <property type="match status" value="1"/>
</dbReference>
<dbReference type="InterPro" id="IPR010430">
    <property type="entry name" value="DUF1028"/>
</dbReference>
<dbReference type="OrthoDB" id="9790012at2"/>
<protein>
    <submittedName>
        <fullName evidence="1">DUF1028 domain-containing protein</fullName>
    </submittedName>
</protein>
<keyword evidence="2" id="KW-1185">Reference proteome</keyword>
<dbReference type="InterPro" id="IPR029055">
    <property type="entry name" value="Ntn_hydrolases_N"/>
</dbReference>
<evidence type="ECO:0000313" key="2">
    <source>
        <dbReference type="Proteomes" id="UP000272474"/>
    </source>
</evidence>
<dbReference type="AlphaFoldDB" id="A0A3A9YS93"/>
<name>A0A3A9YS93_9ACTN</name>